<dbReference type="InterPro" id="IPR027417">
    <property type="entry name" value="P-loop_NTPase"/>
</dbReference>
<dbReference type="EMBL" id="QKZV01000003">
    <property type="protein sequence ID" value="PZX63502.1"/>
    <property type="molecule type" value="Genomic_DNA"/>
</dbReference>
<dbReference type="PANTHER" id="PTHR47962">
    <property type="entry name" value="ATP-DEPENDENT HELICASE LHR-RELATED-RELATED"/>
    <property type="match status" value="1"/>
</dbReference>
<feature type="domain" description="Helicase C-terminal" evidence="11">
    <location>
        <begin position="258"/>
        <end position="411"/>
    </location>
</feature>
<evidence type="ECO:0000313" key="12">
    <source>
        <dbReference type="EMBL" id="PZX63502.1"/>
    </source>
</evidence>
<dbReference type="Gene3D" id="3.40.50.300">
    <property type="entry name" value="P-loop containing nucleotide triphosphate hydrolases"/>
    <property type="match status" value="2"/>
</dbReference>
<organism evidence="12 13">
    <name type="scientific">Hydrotalea sandarakina</name>
    <dbReference type="NCBI Taxonomy" id="1004304"/>
    <lineage>
        <taxon>Bacteria</taxon>
        <taxon>Pseudomonadati</taxon>
        <taxon>Bacteroidota</taxon>
        <taxon>Chitinophagia</taxon>
        <taxon>Chitinophagales</taxon>
        <taxon>Chitinophagaceae</taxon>
        <taxon>Hydrotalea</taxon>
    </lineage>
</organism>
<dbReference type="Pfam" id="PF00270">
    <property type="entry name" value="DEAD"/>
    <property type="match status" value="1"/>
</dbReference>
<evidence type="ECO:0000259" key="10">
    <source>
        <dbReference type="PROSITE" id="PS51192"/>
    </source>
</evidence>
<evidence type="ECO:0000256" key="6">
    <source>
        <dbReference type="ARBA" id="ARBA00023125"/>
    </source>
</evidence>
<comment type="similarity">
    <text evidence="9">Belongs to the Lhr helicase family. Lhr-Core subfamily.</text>
</comment>
<keyword evidence="3" id="KW-0378">Hydrolase</keyword>
<dbReference type="PIRSF" id="PIRSF037307">
    <property type="entry name" value="Lhr-like_helic_prd"/>
    <property type="match status" value="1"/>
</dbReference>
<evidence type="ECO:0000256" key="3">
    <source>
        <dbReference type="ARBA" id="ARBA00022801"/>
    </source>
</evidence>
<keyword evidence="13" id="KW-1185">Reference proteome</keyword>
<evidence type="ECO:0000313" key="13">
    <source>
        <dbReference type="Proteomes" id="UP000249720"/>
    </source>
</evidence>
<keyword evidence="1" id="KW-0547">Nucleotide-binding</keyword>
<dbReference type="Proteomes" id="UP000249720">
    <property type="component" value="Unassembled WGS sequence"/>
</dbReference>
<dbReference type="GO" id="GO:0006281">
    <property type="term" value="P:DNA repair"/>
    <property type="evidence" value="ECO:0007669"/>
    <property type="project" value="UniProtKB-KW"/>
</dbReference>
<dbReference type="InterPro" id="IPR017170">
    <property type="entry name" value="Lhr-like"/>
</dbReference>
<keyword evidence="6" id="KW-0238">DNA-binding</keyword>
<dbReference type="InterPro" id="IPR014001">
    <property type="entry name" value="Helicase_ATP-bd"/>
</dbReference>
<dbReference type="InterPro" id="IPR052511">
    <property type="entry name" value="ATP-dep_Helicase"/>
</dbReference>
<keyword evidence="2" id="KW-0227">DNA damage</keyword>
<keyword evidence="8" id="KW-0413">Isomerase</keyword>
<feature type="domain" description="Helicase ATP-binding" evidence="10">
    <location>
        <begin position="31"/>
        <end position="225"/>
    </location>
</feature>
<dbReference type="Pfam" id="PF00271">
    <property type="entry name" value="Helicase_C"/>
    <property type="match status" value="1"/>
</dbReference>
<gene>
    <name evidence="12" type="ORF">LX80_01146</name>
</gene>
<dbReference type="InterPro" id="IPR026362">
    <property type="entry name" value="DEXH_lig_assoc"/>
</dbReference>
<protein>
    <submittedName>
        <fullName evidence="12">ATP-dependent Lhr-like helicase</fullName>
    </submittedName>
</protein>
<keyword evidence="5" id="KW-0067">ATP-binding</keyword>
<dbReference type="GO" id="GO:0005524">
    <property type="term" value="F:ATP binding"/>
    <property type="evidence" value="ECO:0007669"/>
    <property type="project" value="UniProtKB-KW"/>
</dbReference>
<dbReference type="SUPFAM" id="SSF52540">
    <property type="entry name" value="P-loop containing nucleoside triphosphate hydrolases"/>
    <property type="match status" value="1"/>
</dbReference>
<sequence>MHQQHSKGFKIIEQYLAGMQQTAFPFQIAAWHAIQSGKSGLVNAPTGMGKTFAVFLGSIIQFIDEHPNTYTQQNNNGLQLLWITPLKALVKDLARAMETTLKYLNIPWQVGIRTGDTTTQERQQQKKQLPEILLITPESLHLLFTHNNHANYFKTLKIIAVDEWHELLGSKRGVQVELAIAHLVQLHHTQKIKHKHKLCIWGISATIGNLEEAKNVLLFPLKTKGVIIQAPPTKKINVHTIIPDEIETYPWAGHLGLKLAHKIIPIIEQSNSTLIFINTRGMTETWYQTILTAAPQLAGAIAIHHGSIEKELRLWVEEALHQQKLKAVVCTASLDLGVDFKPVDTVIQIGSPKGIARFIQRAGRSGHQPNATSHIYFLPTHSLELAEVAALKHCLQNNIIESKPTLLLCYDVLVQYLCTLAIGGGFNAKELLEEVQQTYCYQQLSIDEWNEILLYLTSGGAAFHEYEDFKKLELDSNGKYVIRNRRLAMQHRMHIGTIVSDAMLKVKWMHGSYLGVIEEWFINRLNIGDSFVLGGRNVMLTMIKDMTVWVKASQATNTIIPSWMGGRMSLTANLGSELRNIFSNALHSQLPEMKALAPLFQLQQQLSVIPNNNELLIEIIQEKKHWHIVVYPFEGRLVHEAMSALMAYRLSKLQPVSFSIAMNDYGFELLCDERIDLTPQVVVQLFSTENLITDLQNSVNATEMAARAFREIAVIGGLIFQGYPGKNKRTHHLQASATLLFKVLNEYDSKNVLLQQAFKEVFEKQMEEVRLRSALKRIQEAAIRITHPKQFTPFSFPIVADGLNRNHISSEQLEDRIKKMQQQLIH</sequence>
<evidence type="ECO:0000256" key="4">
    <source>
        <dbReference type="ARBA" id="ARBA00022806"/>
    </source>
</evidence>
<dbReference type="InterPro" id="IPR045628">
    <property type="entry name" value="Lhr_WH_dom"/>
</dbReference>
<proteinExistence type="inferred from homology"/>
<dbReference type="GO" id="GO:0004386">
    <property type="term" value="F:helicase activity"/>
    <property type="evidence" value="ECO:0007669"/>
    <property type="project" value="UniProtKB-KW"/>
</dbReference>
<dbReference type="RefSeq" id="WP_111294173.1">
    <property type="nucleotide sequence ID" value="NZ_QKZV01000003.1"/>
</dbReference>
<dbReference type="PROSITE" id="PS51194">
    <property type="entry name" value="HELICASE_CTER"/>
    <property type="match status" value="1"/>
</dbReference>
<comment type="caution">
    <text evidence="12">The sequence shown here is derived from an EMBL/GenBank/DDBJ whole genome shotgun (WGS) entry which is preliminary data.</text>
</comment>
<dbReference type="GO" id="GO:0016887">
    <property type="term" value="F:ATP hydrolysis activity"/>
    <property type="evidence" value="ECO:0007669"/>
    <property type="project" value="TreeGrafter"/>
</dbReference>
<dbReference type="Pfam" id="PF08494">
    <property type="entry name" value="DEAD_assoc"/>
    <property type="match status" value="1"/>
</dbReference>
<dbReference type="Pfam" id="PF19306">
    <property type="entry name" value="WHD_Lhr"/>
    <property type="match status" value="1"/>
</dbReference>
<accession>A0A2W7TJU2</accession>
<dbReference type="InterPro" id="IPR001650">
    <property type="entry name" value="Helicase_C-like"/>
</dbReference>
<dbReference type="CDD" id="cd18796">
    <property type="entry name" value="SF2_C_LHR"/>
    <property type="match status" value="1"/>
</dbReference>
<dbReference type="SMART" id="SM00487">
    <property type="entry name" value="DEXDc"/>
    <property type="match status" value="1"/>
</dbReference>
<dbReference type="PROSITE" id="PS51192">
    <property type="entry name" value="HELICASE_ATP_BIND_1"/>
    <property type="match status" value="1"/>
</dbReference>
<dbReference type="OrthoDB" id="9815222at2"/>
<evidence type="ECO:0000259" key="11">
    <source>
        <dbReference type="PROSITE" id="PS51194"/>
    </source>
</evidence>
<evidence type="ECO:0000256" key="7">
    <source>
        <dbReference type="ARBA" id="ARBA00023204"/>
    </source>
</evidence>
<evidence type="ECO:0000256" key="2">
    <source>
        <dbReference type="ARBA" id="ARBA00022763"/>
    </source>
</evidence>
<dbReference type="GO" id="GO:0003677">
    <property type="term" value="F:DNA binding"/>
    <property type="evidence" value="ECO:0007669"/>
    <property type="project" value="UniProtKB-KW"/>
</dbReference>
<keyword evidence="7" id="KW-0234">DNA repair</keyword>
<dbReference type="NCBIfam" id="TIGR04121">
    <property type="entry name" value="DEXH_lig_assoc"/>
    <property type="match status" value="1"/>
</dbReference>
<dbReference type="InterPro" id="IPR011545">
    <property type="entry name" value="DEAD/DEAH_box_helicase_dom"/>
</dbReference>
<evidence type="ECO:0000256" key="1">
    <source>
        <dbReference type="ARBA" id="ARBA00022741"/>
    </source>
</evidence>
<evidence type="ECO:0000256" key="9">
    <source>
        <dbReference type="ARBA" id="ARBA00093467"/>
    </source>
</evidence>
<evidence type="ECO:0000256" key="5">
    <source>
        <dbReference type="ARBA" id="ARBA00022840"/>
    </source>
</evidence>
<keyword evidence="4 12" id="KW-0347">Helicase</keyword>
<dbReference type="PANTHER" id="PTHR47962:SF3">
    <property type="entry name" value="LARGE ATP-DEPENDENT HELICASE-RELATED PROTEIN"/>
    <property type="match status" value="1"/>
</dbReference>
<dbReference type="SMART" id="SM00490">
    <property type="entry name" value="HELICc"/>
    <property type="match status" value="1"/>
</dbReference>
<dbReference type="AlphaFoldDB" id="A0A2W7TJU2"/>
<reference evidence="12 13" key="1">
    <citation type="submission" date="2018-06" db="EMBL/GenBank/DDBJ databases">
        <title>Genomic Encyclopedia of Archaeal and Bacterial Type Strains, Phase II (KMG-II): from individual species to whole genera.</title>
        <authorList>
            <person name="Goeker M."/>
        </authorList>
    </citation>
    <scope>NUCLEOTIDE SEQUENCE [LARGE SCALE GENOMIC DNA]</scope>
    <source>
        <strain evidence="12 13">DSM 23241</strain>
    </source>
</reference>
<dbReference type="InterPro" id="IPR013701">
    <property type="entry name" value="Lhr-like_DEAD/DEAH_assoc"/>
</dbReference>
<evidence type="ECO:0000256" key="8">
    <source>
        <dbReference type="ARBA" id="ARBA00023235"/>
    </source>
</evidence>
<name>A0A2W7TJU2_9BACT</name>